<dbReference type="AlphaFoldDB" id="A0A9D1M0Y8"/>
<reference evidence="9" key="1">
    <citation type="submission" date="2020-10" db="EMBL/GenBank/DDBJ databases">
        <authorList>
            <person name="Gilroy R."/>
        </authorList>
    </citation>
    <scope>NUCLEOTIDE SEQUENCE</scope>
    <source>
        <strain evidence="9">CHK195-15760</strain>
    </source>
</reference>
<dbReference type="InterPro" id="IPR016032">
    <property type="entry name" value="Sig_transdc_resp-reg_C-effctor"/>
</dbReference>
<sequence length="215" mass="24786">MKTGSVFFSFGNNYENTSDEELIQKVKSGDKYALNYLLEKYKELVNIKVGKYYIVGAEKEDIIQEGMIGLYKAIKNFEDNKQNSFKSFANMCIERQLITAIKTSNRQKHMPLNSYLSLNTAAYDNEEDAELIDIFDSNTVEDPLDTITKKEYFESVENAIDKSLSKFEKQVLQRFVQGESYLDIANKLNAPVKSIDNAIQRIRKKAIRNIVEDKE</sequence>
<dbReference type="InterPro" id="IPR016371">
    <property type="entry name" value="RNA_pol_sigma-H_factor"/>
</dbReference>
<dbReference type="SUPFAM" id="SSF88946">
    <property type="entry name" value="Sigma2 domain of RNA polymerase sigma factors"/>
    <property type="match status" value="1"/>
</dbReference>
<name>A0A9D1M0Y8_9FIRM</name>
<dbReference type="InterPro" id="IPR013325">
    <property type="entry name" value="RNA_pol_sigma_r2"/>
</dbReference>
<dbReference type="GO" id="GO:0016987">
    <property type="term" value="F:sigma factor activity"/>
    <property type="evidence" value="ECO:0007669"/>
    <property type="project" value="UniProtKB-KW"/>
</dbReference>
<evidence type="ECO:0000256" key="3">
    <source>
        <dbReference type="ARBA" id="ARBA00023015"/>
    </source>
</evidence>
<dbReference type="Gene3D" id="1.20.120.1810">
    <property type="match status" value="1"/>
</dbReference>
<dbReference type="InterPro" id="IPR000943">
    <property type="entry name" value="RNA_pol_sigma70"/>
</dbReference>
<evidence type="ECO:0000256" key="5">
    <source>
        <dbReference type="ARBA" id="ARBA00023125"/>
    </source>
</evidence>
<dbReference type="GO" id="GO:0003677">
    <property type="term" value="F:DNA binding"/>
    <property type="evidence" value="ECO:0007669"/>
    <property type="project" value="UniProtKB-KW"/>
</dbReference>
<dbReference type="PANTHER" id="PTHR30385">
    <property type="entry name" value="SIGMA FACTOR F FLAGELLAR"/>
    <property type="match status" value="1"/>
</dbReference>
<dbReference type="NCBIfam" id="NF006148">
    <property type="entry name" value="PRK08295.1-5"/>
    <property type="match status" value="1"/>
</dbReference>
<dbReference type="PROSITE" id="PS00715">
    <property type="entry name" value="SIGMA70_1"/>
    <property type="match status" value="1"/>
</dbReference>
<dbReference type="GO" id="GO:0006352">
    <property type="term" value="P:DNA-templated transcription initiation"/>
    <property type="evidence" value="ECO:0007669"/>
    <property type="project" value="InterPro"/>
</dbReference>
<evidence type="ECO:0000256" key="4">
    <source>
        <dbReference type="ARBA" id="ARBA00023082"/>
    </source>
</evidence>
<dbReference type="InterPro" id="IPR036388">
    <property type="entry name" value="WH-like_DNA-bd_sf"/>
</dbReference>
<comment type="caution">
    <text evidence="9">The sequence shown here is derived from an EMBL/GenBank/DDBJ whole genome shotgun (WGS) entry which is preliminary data.</text>
</comment>
<dbReference type="PIRSF" id="PIRSF002939">
    <property type="entry name" value="RNA_polymerase_sigma-H_factor"/>
    <property type="match status" value="1"/>
</dbReference>
<dbReference type="SUPFAM" id="SSF46894">
    <property type="entry name" value="C-terminal effector domain of the bipartite response regulators"/>
    <property type="match status" value="1"/>
</dbReference>
<organism evidence="9 10">
    <name type="scientific">Candidatus Merdicola faecigallinarum</name>
    <dbReference type="NCBI Taxonomy" id="2840862"/>
    <lineage>
        <taxon>Bacteria</taxon>
        <taxon>Bacillati</taxon>
        <taxon>Bacillota</taxon>
        <taxon>Clostridia</taxon>
        <taxon>Candidatus Merdicola</taxon>
    </lineage>
</organism>
<dbReference type="InterPro" id="IPR014284">
    <property type="entry name" value="RNA_pol_sigma-70_dom"/>
</dbReference>
<dbReference type="Gene3D" id="1.10.10.10">
    <property type="entry name" value="Winged helix-like DNA-binding domain superfamily/Winged helix DNA-binding domain"/>
    <property type="match status" value="1"/>
</dbReference>
<protein>
    <recommendedName>
        <fullName evidence="2">RNA polymerase sigma factor SigS</fullName>
    </recommendedName>
</protein>
<feature type="domain" description="RNA polymerase sigma-70" evidence="8">
    <location>
        <begin position="61"/>
        <end position="74"/>
    </location>
</feature>
<proteinExistence type="inferred from homology"/>
<evidence type="ECO:0000256" key="7">
    <source>
        <dbReference type="ARBA" id="ARBA00024701"/>
    </source>
</evidence>
<dbReference type="Pfam" id="PF04542">
    <property type="entry name" value="Sigma70_r2"/>
    <property type="match status" value="1"/>
</dbReference>
<reference evidence="9" key="2">
    <citation type="journal article" date="2021" name="PeerJ">
        <title>Extensive microbial diversity within the chicken gut microbiome revealed by metagenomics and culture.</title>
        <authorList>
            <person name="Gilroy R."/>
            <person name="Ravi A."/>
            <person name="Getino M."/>
            <person name="Pursley I."/>
            <person name="Horton D.L."/>
            <person name="Alikhan N.F."/>
            <person name="Baker D."/>
            <person name="Gharbi K."/>
            <person name="Hall N."/>
            <person name="Watson M."/>
            <person name="Adriaenssens E.M."/>
            <person name="Foster-Nyarko E."/>
            <person name="Jarju S."/>
            <person name="Secka A."/>
            <person name="Antonio M."/>
            <person name="Oren A."/>
            <person name="Chaudhuri R.R."/>
            <person name="La Ragione R."/>
            <person name="Hildebrand F."/>
            <person name="Pallen M.J."/>
        </authorList>
    </citation>
    <scope>NUCLEOTIDE SEQUENCE</scope>
    <source>
        <strain evidence="9">CHK195-15760</strain>
    </source>
</reference>
<comment type="function">
    <text evidence="7">Sigma factors are initiation factors that promote the attachment of RNA polymerase to specific initiation sites and are then released. Sigma-S contributes to the protection against external stress, thus playing a role in cellular fitness and survival.</text>
</comment>
<evidence type="ECO:0000313" key="10">
    <source>
        <dbReference type="Proteomes" id="UP000824093"/>
    </source>
</evidence>
<dbReference type="PANTHER" id="PTHR30385:SF1">
    <property type="entry name" value="RNA POLYMERASE SIGMA-H FACTOR"/>
    <property type="match status" value="1"/>
</dbReference>
<dbReference type="NCBIfam" id="NF006147">
    <property type="entry name" value="PRK08295.1-4"/>
    <property type="match status" value="1"/>
</dbReference>
<evidence type="ECO:0000313" key="9">
    <source>
        <dbReference type="EMBL" id="HIU51579.1"/>
    </source>
</evidence>
<dbReference type="NCBIfam" id="NF006145">
    <property type="entry name" value="PRK08295.1-2"/>
    <property type="match status" value="1"/>
</dbReference>
<dbReference type="Proteomes" id="UP000824093">
    <property type="component" value="Unassembled WGS sequence"/>
</dbReference>
<evidence type="ECO:0000259" key="8">
    <source>
        <dbReference type="PROSITE" id="PS00715"/>
    </source>
</evidence>
<keyword evidence="4" id="KW-0731">Sigma factor</keyword>
<evidence type="ECO:0000256" key="1">
    <source>
        <dbReference type="ARBA" id="ARBA00007788"/>
    </source>
</evidence>
<dbReference type="InterPro" id="IPR007627">
    <property type="entry name" value="RNA_pol_sigma70_r2"/>
</dbReference>
<comment type="similarity">
    <text evidence="1">Belongs to the sigma-70 factor family.</text>
</comment>
<dbReference type="PRINTS" id="PR00046">
    <property type="entry name" value="SIGMA70FCT"/>
</dbReference>
<evidence type="ECO:0000256" key="2">
    <source>
        <dbReference type="ARBA" id="ARBA00021245"/>
    </source>
</evidence>
<keyword evidence="5" id="KW-0238">DNA-binding</keyword>
<evidence type="ECO:0000256" key="6">
    <source>
        <dbReference type="ARBA" id="ARBA00023163"/>
    </source>
</evidence>
<gene>
    <name evidence="9" type="primary">sigH</name>
    <name evidence="9" type="ORF">IAB70_03015</name>
</gene>
<dbReference type="NCBIfam" id="TIGR02937">
    <property type="entry name" value="sigma70-ECF"/>
    <property type="match status" value="1"/>
</dbReference>
<accession>A0A9D1M0Y8</accession>
<dbReference type="EMBL" id="DVNH01000021">
    <property type="protein sequence ID" value="HIU51579.1"/>
    <property type="molecule type" value="Genomic_DNA"/>
</dbReference>
<keyword evidence="3" id="KW-0805">Transcription regulation</keyword>
<keyword evidence="6" id="KW-0804">Transcription</keyword>